<dbReference type="EMBL" id="UYRS01000139">
    <property type="protein sequence ID" value="VDK22039.1"/>
    <property type="molecule type" value="Genomic_DNA"/>
</dbReference>
<feature type="compositionally biased region" description="Pro residues" evidence="1">
    <location>
        <begin position="21"/>
        <end position="31"/>
    </location>
</feature>
<dbReference type="Proteomes" id="UP000282613">
    <property type="component" value="Unassembled WGS sequence"/>
</dbReference>
<reference evidence="2 3" key="2">
    <citation type="submission" date="2018-11" db="EMBL/GenBank/DDBJ databases">
        <authorList>
            <consortium name="Pathogen Informatics"/>
        </authorList>
    </citation>
    <scope>NUCLEOTIDE SEQUENCE [LARGE SCALE GENOMIC DNA]</scope>
</reference>
<feature type="region of interest" description="Disordered" evidence="1">
    <location>
        <begin position="1"/>
        <end position="36"/>
    </location>
</feature>
<reference evidence="4" key="1">
    <citation type="submission" date="2017-02" db="UniProtKB">
        <authorList>
            <consortium name="WormBaseParasite"/>
        </authorList>
    </citation>
    <scope>IDENTIFICATION</scope>
</reference>
<evidence type="ECO:0000313" key="2">
    <source>
        <dbReference type="EMBL" id="VDK22039.1"/>
    </source>
</evidence>
<accession>A0A0R3VU83</accession>
<dbReference type="AlphaFoldDB" id="A0A0R3VU83"/>
<evidence type="ECO:0000313" key="4">
    <source>
        <dbReference type="WBParaSite" id="TASK_0000085501-mRNA-1"/>
    </source>
</evidence>
<sequence>MDVDRLDEIGRSTYLSVSPAPTTPPTPPPPLRASATSQRVVAMPVSMCTCDHLVGVLNHPLRGLAPVAIAQWGKGEV</sequence>
<dbReference type="OrthoDB" id="10574502at2759"/>
<protein>
    <submittedName>
        <fullName evidence="2 4">Uncharacterized protein</fullName>
    </submittedName>
</protein>
<feature type="compositionally biased region" description="Basic and acidic residues" evidence="1">
    <location>
        <begin position="1"/>
        <end position="10"/>
    </location>
</feature>
<proteinExistence type="predicted"/>
<name>A0A0R3VU83_TAEAS</name>
<evidence type="ECO:0000313" key="3">
    <source>
        <dbReference type="Proteomes" id="UP000282613"/>
    </source>
</evidence>
<keyword evidence="3" id="KW-1185">Reference proteome</keyword>
<gene>
    <name evidence="2" type="ORF">TASK_LOCUS856</name>
</gene>
<dbReference type="WBParaSite" id="TASK_0000085501-mRNA-1">
    <property type="protein sequence ID" value="TASK_0000085501-mRNA-1"/>
    <property type="gene ID" value="TASK_0000085501"/>
</dbReference>
<organism evidence="4">
    <name type="scientific">Taenia asiatica</name>
    <name type="common">Asian tapeworm</name>
    <dbReference type="NCBI Taxonomy" id="60517"/>
    <lineage>
        <taxon>Eukaryota</taxon>
        <taxon>Metazoa</taxon>
        <taxon>Spiralia</taxon>
        <taxon>Lophotrochozoa</taxon>
        <taxon>Platyhelminthes</taxon>
        <taxon>Cestoda</taxon>
        <taxon>Eucestoda</taxon>
        <taxon>Cyclophyllidea</taxon>
        <taxon>Taeniidae</taxon>
        <taxon>Taenia</taxon>
    </lineage>
</organism>
<evidence type="ECO:0000256" key="1">
    <source>
        <dbReference type="SAM" id="MobiDB-lite"/>
    </source>
</evidence>